<feature type="transmembrane region" description="Helical" evidence="1">
    <location>
        <begin position="230"/>
        <end position="248"/>
    </location>
</feature>
<dbReference type="EMBL" id="JACHJC010000001">
    <property type="protein sequence ID" value="MBB5113438.1"/>
    <property type="molecule type" value="Genomic_DNA"/>
</dbReference>
<evidence type="ECO:0000256" key="1">
    <source>
        <dbReference type="SAM" id="Phobius"/>
    </source>
</evidence>
<reference evidence="2 3" key="1">
    <citation type="submission" date="2020-08" db="EMBL/GenBank/DDBJ databases">
        <title>Sequencing the genomes of 1000 actinobacteria strains.</title>
        <authorList>
            <person name="Klenk H.-P."/>
        </authorList>
    </citation>
    <scope>NUCLEOTIDE SEQUENCE [LARGE SCALE GENOMIC DNA]</scope>
    <source>
        <strain evidence="2 3">DSM 43036</strain>
    </source>
</reference>
<organism evidence="2 3">
    <name type="scientific">Micromonospora echinospora</name>
    <name type="common">Micromonospora purpurea</name>
    <dbReference type="NCBI Taxonomy" id="1877"/>
    <lineage>
        <taxon>Bacteria</taxon>
        <taxon>Bacillati</taxon>
        <taxon>Actinomycetota</taxon>
        <taxon>Actinomycetes</taxon>
        <taxon>Micromonosporales</taxon>
        <taxon>Micromonosporaceae</taxon>
        <taxon>Micromonospora</taxon>
    </lineage>
</organism>
<feature type="transmembrane region" description="Helical" evidence="1">
    <location>
        <begin position="77"/>
        <end position="99"/>
    </location>
</feature>
<feature type="transmembrane region" description="Helical" evidence="1">
    <location>
        <begin position="412"/>
        <end position="434"/>
    </location>
</feature>
<feature type="transmembrane region" description="Helical" evidence="1">
    <location>
        <begin position="52"/>
        <end position="71"/>
    </location>
</feature>
<proteinExistence type="predicted"/>
<dbReference type="Proteomes" id="UP000618986">
    <property type="component" value="Unassembled WGS sequence"/>
</dbReference>
<name>A0ABR6MDH8_MICEC</name>
<comment type="caution">
    <text evidence="2">The sequence shown here is derived from an EMBL/GenBank/DDBJ whole genome shotgun (WGS) entry which is preliminary data.</text>
</comment>
<feature type="transmembrane region" description="Helical" evidence="1">
    <location>
        <begin position="296"/>
        <end position="314"/>
    </location>
</feature>
<dbReference type="GeneID" id="300293842"/>
<dbReference type="RefSeq" id="WP_184685180.1">
    <property type="nucleotide sequence ID" value="NZ_JACHJC010000001.1"/>
</dbReference>
<feature type="transmembrane region" description="Helical" evidence="1">
    <location>
        <begin position="120"/>
        <end position="144"/>
    </location>
</feature>
<feature type="transmembrane region" description="Helical" evidence="1">
    <location>
        <begin position="180"/>
        <end position="209"/>
    </location>
</feature>
<sequence>MPDAVLWLSAAAGVGTLVVPAARPATAPLLVVGVVVVAATAWSTLRPPVRRTVLAMMLAGAVLCLVAGARWSDVSAAFATMCGVFSFVAVVRLLELPMLRRGYHTAIAEVTLVWLRRTRAVWSAATLTYLLSLALSFGGVALAYRSVRAMDSAADEAGSAGVVCRAFIAANLVTPLSPPLAVVLTLTGLTWTGFLPYALALGLVAAVLVPLGPAPRARALPAPRPDRGRLAAGFAAMIGCVVAVLVALEMVTPLSHPAATMAAVLLVVPLWERGARLPARAVALARSEAGSWREQFLLFGAGGFVVAAAGRWTADGAVGRLLDAAGLPAWALLAGGALAITVLGLAGLYPLTTLIVVTTVLAPLGTGAWPALVAAAALVGTMAAFVLSPLSGLTLLVSALSGRSAVHIGLRWNLPFGLALLGAGGAAIGLVAAVT</sequence>
<feature type="transmembrane region" description="Helical" evidence="1">
    <location>
        <begin position="26"/>
        <end position="45"/>
    </location>
</feature>
<feature type="transmembrane region" description="Helical" evidence="1">
    <location>
        <begin position="326"/>
        <end position="346"/>
    </location>
</feature>
<keyword evidence="1" id="KW-0472">Membrane</keyword>
<keyword evidence="1" id="KW-0812">Transmembrane</keyword>
<evidence type="ECO:0000313" key="3">
    <source>
        <dbReference type="Proteomes" id="UP000618986"/>
    </source>
</evidence>
<protein>
    <submittedName>
        <fullName evidence="2">Energy-converting hydrogenase Eha subunit C</fullName>
    </submittedName>
</protein>
<keyword evidence="1" id="KW-1133">Transmembrane helix</keyword>
<accession>A0ABR6MDH8</accession>
<gene>
    <name evidence="2" type="ORF">FHU28_003277</name>
</gene>
<feature type="transmembrane region" description="Helical" evidence="1">
    <location>
        <begin position="254"/>
        <end position="271"/>
    </location>
</feature>
<feature type="transmembrane region" description="Helical" evidence="1">
    <location>
        <begin position="378"/>
        <end position="400"/>
    </location>
</feature>
<evidence type="ECO:0000313" key="2">
    <source>
        <dbReference type="EMBL" id="MBB5113438.1"/>
    </source>
</evidence>
<keyword evidence="3" id="KW-1185">Reference proteome</keyword>
<feature type="transmembrane region" description="Helical" evidence="1">
    <location>
        <begin position="353"/>
        <end position="372"/>
    </location>
</feature>